<keyword evidence="3" id="KW-0808">Transferase</keyword>
<dbReference type="Proteomes" id="UP000764045">
    <property type="component" value="Unassembled WGS sequence"/>
</dbReference>
<dbReference type="SUPFAM" id="SSF46767">
    <property type="entry name" value="Methylated DNA-protein cysteine methyltransferase, C-terminal domain"/>
    <property type="match status" value="1"/>
</dbReference>
<evidence type="ECO:0000313" key="9">
    <source>
        <dbReference type="Proteomes" id="UP000764045"/>
    </source>
</evidence>
<comment type="catalytic activity">
    <reaction evidence="6">
        <text>a 6-O-methyl-2'-deoxyguanosine in DNA + L-cysteinyl-[protein] = S-methyl-L-cysteinyl-[protein] + a 2'-deoxyguanosine in DNA</text>
        <dbReference type="Rhea" id="RHEA:24000"/>
        <dbReference type="Rhea" id="RHEA-COMP:10131"/>
        <dbReference type="Rhea" id="RHEA-COMP:10132"/>
        <dbReference type="Rhea" id="RHEA-COMP:11367"/>
        <dbReference type="Rhea" id="RHEA-COMP:11368"/>
        <dbReference type="ChEBI" id="CHEBI:29950"/>
        <dbReference type="ChEBI" id="CHEBI:82612"/>
        <dbReference type="ChEBI" id="CHEBI:85445"/>
        <dbReference type="ChEBI" id="CHEBI:85448"/>
        <dbReference type="EC" id="2.1.1.63"/>
    </reaction>
</comment>
<evidence type="ECO:0000256" key="4">
    <source>
        <dbReference type="ARBA" id="ARBA00022763"/>
    </source>
</evidence>
<gene>
    <name evidence="8" type="ORF">H6B30_13490</name>
</gene>
<feature type="domain" description="Methylated-DNA-[protein]-cysteine S-methyltransferase DNA binding" evidence="7">
    <location>
        <begin position="7"/>
        <end position="83"/>
    </location>
</feature>
<dbReference type="InterPro" id="IPR014048">
    <property type="entry name" value="MethylDNA_cys_MeTrfase_DNA-bd"/>
</dbReference>
<evidence type="ECO:0000256" key="5">
    <source>
        <dbReference type="ARBA" id="ARBA00023204"/>
    </source>
</evidence>
<protein>
    <submittedName>
        <fullName evidence="8">MGMT family protein</fullName>
    </submittedName>
</protein>
<keyword evidence="4" id="KW-0227">DNA damage</keyword>
<dbReference type="PANTHER" id="PTHR42942">
    <property type="entry name" value="6-O-METHYLGUANINE DNA METHYLTRANSFERASE"/>
    <property type="match status" value="1"/>
</dbReference>
<sequence>MKPDACEFRRAVCEVVAAIPAGMVATYGQVACLAGWPSHARMVGRVLSCVGAGEGIPCHRVVGASGRTAPCWPGQAAALRAEGVAFRANGHVDMKRCQWDASALLPL</sequence>
<evidence type="ECO:0000256" key="1">
    <source>
        <dbReference type="ARBA" id="ARBA00001286"/>
    </source>
</evidence>
<name>A0A938WRD1_9BACT</name>
<dbReference type="GO" id="GO:0032259">
    <property type="term" value="P:methylation"/>
    <property type="evidence" value="ECO:0007669"/>
    <property type="project" value="UniProtKB-KW"/>
</dbReference>
<dbReference type="RefSeq" id="WP_205111467.1">
    <property type="nucleotide sequence ID" value="NZ_JACJJL010000028.1"/>
</dbReference>
<dbReference type="Gene3D" id="1.10.10.10">
    <property type="entry name" value="Winged helix-like DNA-binding domain superfamily/Winged helix DNA-binding domain"/>
    <property type="match status" value="1"/>
</dbReference>
<keyword evidence="2" id="KW-0489">Methyltransferase</keyword>
<proteinExistence type="predicted"/>
<dbReference type="CDD" id="cd06445">
    <property type="entry name" value="ATase"/>
    <property type="match status" value="1"/>
</dbReference>
<accession>A0A938WRD1</accession>
<dbReference type="InterPro" id="IPR036388">
    <property type="entry name" value="WH-like_DNA-bd_sf"/>
</dbReference>
<dbReference type="EMBL" id="JACJJL010000028">
    <property type="protein sequence ID" value="MBM6662748.1"/>
    <property type="molecule type" value="Genomic_DNA"/>
</dbReference>
<organism evidence="8 9">
    <name type="scientific">Marseilla massiliensis</name>
    <dbReference type="NCBI Taxonomy" id="1841864"/>
    <lineage>
        <taxon>Bacteria</taxon>
        <taxon>Pseudomonadati</taxon>
        <taxon>Bacteroidota</taxon>
        <taxon>Bacteroidia</taxon>
        <taxon>Bacteroidales</taxon>
        <taxon>Prevotellaceae</taxon>
        <taxon>Marseilla</taxon>
    </lineage>
</organism>
<evidence type="ECO:0000259" key="7">
    <source>
        <dbReference type="Pfam" id="PF01035"/>
    </source>
</evidence>
<keyword evidence="5" id="KW-0234">DNA repair</keyword>
<evidence type="ECO:0000256" key="2">
    <source>
        <dbReference type="ARBA" id="ARBA00022603"/>
    </source>
</evidence>
<comment type="caution">
    <text evidence="8">The sequence shown here is derived from an EMBL/GenBank/DDBJ whole genome shotgun (WGS) entry which is preliminary data.</text>
</comment>
<comment type="catalytic activity">
    <reaction evidence="1">
        <text>a 4-O-methyl-thymidine in DNA + L-cysteinyl-[protein] = a thymidine in DNA + S-methyl-L-cysteinyl-[protein]</text>
        <dbReference type="Rhea" id="RHEA:53428"/>
        <dbReference type="Rhea" id="RHEA-COMP:10131"/>
        <dbReference type="Rhea" id="RHEA-COMP:10132"/>
        <dbReference type="Rhea" id="RHEA-COMP:13555"/>
        <dbReference type="Rhea" id="RHEA-COMP:13556"/>
        <dbReference type="ChEBI" id="CHEBI:29950"/>
        <dbReference type="ChEBI" id="CHEBI:82612"/>
        <dbReference type="ChEBI" id="CHEBI:137386"/>
        <dbReference type="ChEBI" id="CHEBI:137387"/>
        <dbReference type="EC" id="2.1.1.63"/>
    </reaction>
</comment>
<evidence type="ECO:0000256" key="3">
    <source>
        <dbReference type="ARBA" id="ARBA00022679"/>
    </source>
</evidence>
<reference evidence="8 9" key="1">
    <citation type="journal article" date="2021" name="Sci. Rep.">
        <title>The distribution of antibiotic resistance genes in chicken gut microbiota commensals.</title>
        <authorList>
            <person name="Juricova H."/>
            <person name="Matiasovicova J."/>
            <person name="Kubasova T."/>
            <person name="Cejkova D."/>
            <person name="Rychlik I."/>
        </authorList>
    </citation>
    <scope>NUCLEOTIDE SEQUENCE [LARGE SCALE GENOMIC DNA]</scope>
    <source>
        <strain evidence="8 9">An819</strain>
    </source>
</reference>
<evidence type="ECO:0000313" key="8">
    <source>
        <dbReference type="EMBL" id="MBM6662748.1"/>
    </source>
</evidence>
<dbReference type="InterPro" id="IPR052520">
    <property type="entry name" value="ATL_DNA_repair"/>
</dbReference>
<dbReference type="AlphaFoldDB" id="A0A938WRD1"/>
<dbReference type="PANTHER" id="PTHR42942:SF1">
    <property type="entry name" value="ALKYLTRANSFERASE-LIKE PROTEIN 1"/>
    <property type="match status" value="1"/>
</dbReference>
<dbReference type="Pfam" id="PF01035">
    <property type="entry name" value="DNA_binding_1"/>
    <property type="match status" value="1"/>
</dbReference>
<dbReference type="GO" id="GO:0006281">
    <property type="term" value="P:DNA repair"/>
    <property type="evidence" value="ECO:0007669"/>
    <property type="project" value="UniProtKB-KW"/>
</dbReference>
<keyword evidence="9" id="KW-1185">Reference proteome</keyword>
<evidence type="ECO:0000256" key="6">
    <source>
        <dbReference type="ARBA" id="ARBA00049348"/>
    </source>
</evidence>
<dbReference type="InterPro" id="IPR036217">
    <property type="entry name" value="MethylDNA_cys_MeTrfase_DNAb"/>
</dbReference>
<dbReference type="InterPro" id="IPR001497">
    <property type="entry name" value="MethylDNA_cys_MeTrfase_AS"/>
</dbReference>
<dbReference type="GO" id="GO:0003908">
    <property type="term" value="F:methylated-DNA-[protein]-cysteine S-methyltransferase activity"/>
    <property type="evidence" value="ECO:0007669"/>
    <property type="project" value="UniProtKB-EC"/>
</dbReference>
<dbReference type="PROSITE" id="PS00374">
    <property type="entry name" value="MGMT"/>
    <property type="match status" value="1"/>
</dbReference>